<evidence type="ECO:0000256" key="2">
    <source>
        <dbReference type="ARBA" id="ARBA00023026"/>
    </source>
</evidence>
<dbReference type="Pfam" id="PF04185">
    <property type="entry name" value="Phosphoesterase"/>
    <property type="match status" value="1"/>
</dbReference>
<comment type="caution">
    <text evidence="3">The sequence shown here is derived from an EMBL/GenBank/DDBJ whole genome shotgun (WGS) entry which is preliminary data.</text>
</comment>
<dbReference type="Gene3D" id="3.40.720.10">
    <property type="entry name" value="Alkaline Phosphatase, subunit A"/>
    <property type="match status" value="2"/>
</dbReference>
<sequence length="515" mass="55022">MARIANYSPIRNVFVLMLENRSFDHMWGRSGIPGLTVPAPGTSNSYNGTSYPVSSPAPTAMTGDPGHEFADVLEQLAGAGATYPPGGPYPPITMSGFASNYATTTDEDLPPPTADHIGDVMMEFDTPTQMPTSYALATSFAICDHWFCSIPGPTWPNRFFVHGASSAGLEHAPTTAQIVEWETVAGFVLPHGSIYDALTANKLQWRLYNDNTDAYSDNPQNGSLFGALPQVTALKNVTLLEVNSLTHFASDLQGPYPYQYTFIEPNYGDVTSNTYVGGSSQHPMDDIYGGEALIKGVYEAIRNSPLWETSLLIITYDEHGGFYDSVAPPPAAPPADGSGTAYNDTGFAFDLLGVRVPAIVVSPLIAAGTVDHTVYDHTSALATVERLFGFGALTARDAAANDLRHLFTQTTARTDCPTTLPAPVARMGRVLPDGASEAAAAAEDDLPLEDSGNLPAFLATARKAAYDTYATTPQERAIVDEEYAAITTRGEAKAFVARVMAKATLVRDSQPRPAM</sequence>
<keyword evidence="1" id="KW-0378">Hydrolase</keyword>
<evidence type="ECO:0000256" key="1">
    <source>
        <dbReference type="ARBA" id="ARBA00022801"/>
    </source>
</evidence>
<dbReference type="EMBL" id="JADIXZ010000007">
    <property type="protein sequence ID" value="MBK6302109.1"/>
    <property type="molecule type" value="Genomic_DNA"/>
</dbReference>
<keyword evidence="2" id="KW-0843">Virulence</keyword>
<organism evidence="3 4">
    <name type="scientific">Candidatus Phosphoribacter hodrii</name>
    <dbReference type="NCBI Taxonomy" id="2953743"/>
    <lineage>
        <taxon>Bacteria</taxon>
        <taxon>Bacillati</taxon>
        <taxon>Actinomycetota</taxon>
        <taxon>Actinomycetes</taxon>
        <taxon>Micrococcales</taxon>
        <taxon>Dermatophilaceae</taxon>
        <taxon>Candidatus Phosphoribacter</taxon>
    </lineage>
</organism>
<protein>
    <submittedName>
        <fullName evidence="3">Phosphoesterase</fullName>
    </submittedName>
</protein>
<proteinExistence type="predicted"/>
<evidence type="ECO:0000313" key="4">
    <source>
        <dbReference type="Proteomes" id="UP000718281"/>
    </source>
</evidence>
<dbReference type="AlphaFoldDB" id="A0A934X8Q2"/>
<evidence type="ECO:0000313" key="3">
    <source>
        <dbReference type="EMBL" id="MBK6302109.1"/>
    </source>
</evidence>
<reference evidence="3 4" key="1">
    <citation type="submission" date="2020-10" db="EMBL/GenBank/DDBJ databases">
        <title>Connecting structure to function with the recovery of over 1000 high-quality activated sludge metagenome-assembled genomes encoding full-length rRNA genes using long-read sequencing.</title>
        <authorList>
            <person name="Singleton C.M."/>
            <person name="Petriglieri F."/>
            <person name="Kristensen J.M."/>
            <person name="Kirkegaard R.H."/>
            <person name="Michaelsen T.Y."/>
            <person name="Andersen M.H."/>
            <person name="Karst S.M."/>
            <person name="Dueholm M.S."/>
            <person name="Nielsen P.H."/>
            <person name="Albertsen M."/>
        </authorList>
    </citation>
    <scope>NUCLEOTIDE SEQUENCE [LARGE SCALE GENOMIC DNA]</scope>
    <source>
        <strain evidence="3">AalE_18-Q3-R2-46_BAT3C.188</strain>
    </source>
</reference>
<accession>A0A934X8Q2</accession>
<name>A0A934X8Q2_9MICO</name>
<dbReference type="InterPro" id="IPR007312">
    <property type="entry name" value="Phosphoesterase"/>
</dbReference>
<dbReference type="GO" id="GO:0009395">
    <property type="term" value="P:phospholipid catabolic process"/>
    <property type="evidence" value="ECO:0007669"/>
    <property type="project" value="TreeGrafter"/>
</dbReference>
<dbReference type="Proteomes" id="UP000718281">
    <property type="component" value="Unassembled WGS sequence"/>
</dbReference>
<gene>
    <name evidence="3" type="ORF">IPF40_14105</name>
</gene>
<dbReference type="PANTHER" id="PTHR31956">
    <property type="entry name" value="NON-SPECIFIC PHOSPHOLIPASE C4-RELATED"/>
    <property type="match status" value="1"/>
</dbReference>
<dbReference type="InterPro" id="IPR017850">
    <property type="entry name" value="Alkaline_phosphatase_core_sf"/>
</dbReference>
<dbReference type="PANTHER" id="PTHR31956:SF2">
    <property type="entry name" value="NON-SPECIFIC PHOSPHOLIPASE C6"/>
    <property type="match status" value="1"/>
</dbReference>
<dbReference type="GO" id="GO:0016788">
    <property type="term" value="F:hydrolase activity, acting on ester bonds"/>
    <property type="evidence" value="ECO:0007669"/>
    <property type="project" value="InterPro"/>
</dbReference>
<dbReference type="SUPFAM" id="SSF53649">
    <property type="entry name" value="Alkaline phosphatase-like"/>
    <property type="match status" value="1"/>
</dbReference>